<dbReference type="GO" id="GO:0016787">
    <property type="term" value="F:hydrolase activity"/>
    <property type="evidence" value="ECO:0007669"/>
    <property type="project" value="UniProtKB-KW"/>
</dbReference>
<gene>
    <name evidence="4" type="ORF">HCU73_06645</name>
</gene>
<dbReference type="Pfam" id="PF00293">
    <property type="entry name" value="NUDIX"/>
    <property type="match status" value="1"/>
</dbReference>
<dbReference type="EMBL" id="JAAZQQ010000002">
    <property type="protein sequence ID" value="NKX44265.1"/>
    <property type="molecule type" value="Genomic_DNA"/>
</dbReference>
<dbReference type="SUPFAM" id="SSF55811">
    <property type="entry name" value="Nudix"/>
    <property type="match status" value="1"/>
</dbReference>
<dbReference type="InterPro" id="IPR000086">
    <property type="entry name" value="NUDIX_hydrolase_dom"/>
</dbReference>
<comment type="cofactor">
    <cofactor evidence="1">
        <name>Mg(2+)</name>
        <dbReference type="ChEBI" id="CHEBI:18420"/>
    </cofactor>
</comment>
<keyword evidence="5" id="KW-1185">Reference proteome</keyword>
<keyword evidence="2 4" id="KW-0378">Hydrolase</keyword>
<reference evidence="4 5" key="1">
    <citation type="submission" date="2020-04" db="EMBL/GenBank/DDBJ databases">
        <authorList>
            <person name="Yoon J."/>
        </authorList>
    </citation>
    <scope>NUCLEOTIDE SEQUENCE [LARGE SCALE GENOMIC DNA]</scope>
    <source>
        <strain evidence="4 5">KMU-115</strain>
    </source>
</reference>
<dbReference type="Gene3D" id="3.90.79.10">
    <property type="entry name" value="Nucleoside Triphosphate Pyrophosphohydrolase"/>
    <property type="match status" value="1"/>
</dbReference>
<feature type="domain" description="Nudix hydrolase" evidence="3">
    <location>
        <begin position="5"/>
        <end position="144"/>
    </location>
</feature>
<evidence type="ECO:0000313" key="5">
    <source>
        <dbReference type="Proteomes" id="UP000526408"/>
    </source>
</evidence>
<accession>A0A7X6JX04</accession>
<proteinExistence type="predicted"/>
<comment type="caution">
    <text evidence="4">The sequence shown here is derived from an EMBL/GenBank/DDBJ whole genome shotgun (WGS) entry which is preliminary data.</text>
</comment>
<protein>
    <submittedName>
        <fullName evidence="4">NUDIX hydrolase</fullName>
    </submittedName>
</protein>
<dbReference type="RefSeq" id="WP_168622650.1">
    <property type="nucleotide sequence ID" value="NZ_JAAZQQ010000002.1"/>
</dbReference>
<dbReference type="AlphaFoldDB" id="A0A7X6JX04"/>
<evidence type="ECO:0000259" key="3">
    <source>
        <dbReference type="PROSITE" id="PS51462"/>
    </source>
</evidence>
<dbReference type="PANTHER" id="PTHR43046">
    <property type="entry name" value="GDP-MANNOSE MANNOSYL HYDROLASE"/>
    <property type="match status" value="1"/>
</dbReference>
<evidence type="ECO:0000256" key="1">
    <source>
        <dbReference type="ARBA" id="ARBA00001946"/>
    </source>
</evidence>
<dbReference type="InterPro" id="IPR015797">
    <property type="entry name" value="NUDIX_hydrolase-like_dom_sf"/>
</dbReference>
<dbReference type="PROSITE" id="PS51462">
    <property type="entry name" value="NUDIX"/>
    <property type="match status" value="1"/>
</dbReference>
<organism evidence="4 5">
    <name type="scientific">Roseicyclus persicicus</name>
    <dbReference type="NCBI Taxonomy" id="2650661"/>
    <lineage>
        <taxon>Bacteria</taxon>
        <taxon>Pseudomonadati</taxon>
        <taxon>Pseudomonadota</taxon>
        <taxon>Alphaproteobacteria</taxon>
        <taxon>Rhodobacterales</taxon>
        <taxon>Roseobacteraceae</taxon>
        <taxon>Roseicyclus</taxon>
    </lineage>
</organism>
<name>A0A7X6JX04_9RHOB</name>
<dbReference type="PANTHER" id="PTHR43046:SF16">
    <property type="entry name" value="ADP-RIBOSE PYROPHOSPHATASE YJHB-RELATED"/>
    <property type="match status" value="1"/>
</dbReference>
<evidence type="ECO:0000313" key="4">
    <source>
        <dbReference type="EMBL" id="NKX44265.1"/>
    </source>
</evidence>
<evidence type="ECO:0000256" key="2">
    <source>
        <dbReference type="ARBA" id="ARBA00022801"/>
    </source>
</evidence>
<sequence length="148" mass="16367">MSTPRIRLAVRGLLLVENRLLLVNAWGGGKSDLLCAPGGGVEPHSSLPDNLVREFHEETGLTVAVGAPCLVNEFHAPGHGFHQVDIYFRVTLLAGDPTAPWTDPEGIVTERHLIARQDMGRYRYKPDSLPDVAWSDIIYYDALEPLVR</sequence>
<dbReference type="Proteomes" id="UP000526408">
    <property type="component" value="Unassembled WGS sequence"/>
</dbReference>